<dbReference type="Proteomes" id="UP001600165">
    <property type="component" value="Unassembled WGS sequence"/>
</dbReference>
<proteinExistence type="predicted"/>
<dbReference type="InterPro" id="IPR010865">
    <property type="entry name" value="DUF1499"/>
</dbReference>
<sequence length="184" mass="20146">MAEINRVTLRMRYFLSLVLASCLWLVSLWFVFPATASPLSPVVMVLPGLEGVFRGASPDNLGVDDQGQLAACPASPNCVVSQQADDTHAIAPFTYQSDRETARKALLDVLSVVPGATVVAQTEDYIRFEAQSRLLGFVDDGEFYLPADENIIHLRSAARLGESDLGVNRRRLEQIRLALKDLGV</sequence>
<protein>
    <submittedName>
        <fullName evidence="1">DUF1499 domain-containing protein</fullName>
    </submittedName>
</protein>
<dbReference type="PANTHER" id="PTHR34801">
    <property type="entry name" value="EXPRESSED PROTEIN"/>
    <property type="match status" value="1"/>
</dbReference>
<dbReference type="Pfam" id="PF07386">
    <property type="entry name" value="DUF1499"/>
    <property type="match status" value="1"/>
</dbReference>
<accession>A0ABW6IEV8</accession>
<dbReference type="RefSeq" id="WP_377964727.1">
    <property type="nucleotide sequence ID" value="NZ_JBHZOL010000071.1"/>
</dbReference>
<evidence type="ECO:0000313" key="2">
    <source>
        <dbReference type="Proteomes" id="UP001600165"/>
    </source>
</evidence>
<gene>
    <name evidence="1" type="ORF">ACFVKH_10505</name>
</gene>
<comment type="caution">
    <text evidence="1">The sequence shown here is derived from an EMBL/GenBank/DDBJ whole genome shotgun (WGS) entry which is preliminary data.</text>
</comment>
<organism evidence="1 2">
    <name type="scientific">Almyronema epifaneia S1</name>
    <dbReference type="NCBI Taxonomy" id="2991925"/>
    <lineage>
        <taxon>Bacteria</taxon>
        <taxon>Bacillati</taxon>
        <taxon>Cyanobacteriota</taxon>
        <taxon>Cyanophyceae</taxon>
        <taxon>Nodosilineales</taxon>
        <taxon>Nodosilineaceae</taxon>
        <taxon>Almyronema</taxon>
        <taxon>Almyronema epifaneia</taxon>
    </lineage>
</organism>
<keyword evidence="2" id="KW-1185">Reference proteome</keyword>
<name>A0ABW6IEV8_9CYAN</name>
<dbReference type="EMBL" id="JBHZOL010000071">
    <property type="protein sequence ID" value="MFE4106708.1"/>
    <property type="molecule type" value="Genomic_DNA"/>
</dbReference>
<dbReference type="PANTHER" id="PTHR34801:SF6">
    <property type="entry name" value="SLL1620 PROTEIN"/>
    <property type="match status" value="1"/>
</dbReference>
<evidence type="ECO:0000313" key="1">
    <source>
        <dbReference type="EMBL" id="MFE4106708.1"/>
    </source>
</evidence>
<reference evidence="1 2" key="1">
    <citation type="submission" date="2024-10" db="EMBL/GenBank/DDBJ databases">
        <authorList>
            <person name="Ratan Roy A."/>
            <person name="Morales Sandoval P.H."/>
            <person name="De Los Santos Villalobos S."/>
            <person name="Chakraborty S."/>
            <person name="Mukherjee J."/>
        </authorList>
    </citation>
    <scope>NUCLEOTIDE SEQUENCE [LARGE SCALE GENOMIC DNA]</scope>
    <source>
        <strain evidence="1 2">S1</strain>
    </source>
</reference>